<dbReference type="RefSeq" id="WP_081146237.1">
    <property type="nucleotide sequence ID" value="NZ_LVYD01000024.1"/>
</dbReference>
<evidence type="ECO:0000313" key="1">
    <source>
        <dbReference type="EMBL" id="OQP65425.1"/>
    </source>
</evidence>
<dbReference type="Proteomes" id="UP000192796">
    <property type="component" value="Unassembled WGS sequence"/>
</dbReference>
<gene>
    <name evidence="1" type="ORF">A3860_17325</name>
</gene>
<keyword evidence="2" id="KW-1185">Reference proteome</keyword>
<dbReference type="OrthoDB" id="965391at2"/>
<organism evidence="1 2">
    <name type="scientific">Niastella vici</name>
    <dbReference type="NCBI Taxonomy" id="1703345"/>
    <lineage>
        <taxon>Bacteria</taxon>
        <taxon>Pseudomonadati</taxon>
        <taxon>Bacteroidota</taxon>
        <taxon>Chitinophagia</taxon>
        <taxon>Chitinophagales</taxon>
        <taxon>Chitinophagaceae</taxon>
        <taxon>Niastella</taxon>
    </lineage>
</organism>
<comment type="caution">
    <text evidence="1">The sequence shown here is derived from an EMBL/GenBank/DDBJ whole genome shotgun (WGS) entry which is preliminary data.</text>
</comment>
<proteinExistence type="predicted"/>
<dbReference type="EMBL" id="LVYD01000024">
    <property type="protein sequence ID" value="OQP65425.1"/>
    <property type="molecule type" value="Genomic_DNA"/>
</dbReference>
<sequence>MIRLIATFFFLIGTFSFINLFSQSSDVFVNGYFRKDGSYVQPHFRTAPNSSMFDNYSTKGNFNPYTGKPGWIEPFSKVSSSSYQAIPNNYQSNFDNLFNYLNKKDSYHYFKIVDGFDYEYKLFYTGLFKLNNNEHKEAYNIFDTLRKIKGTNSFIHEESNFWFEISSQYLDAQKEFEDIYTSSAKYEEDGNYEVLEMKLNKVKNPLNFYHKYLIKYTTAWHCHKYQEAKTCLDSLIVYSSQTEVHDTLLANYDAIVENLNNMQNTLDTHLNGTYYYPLESLVENLRYYLINKKSPSDQLKKAAFYLRNIECTIEDTTFTRSLNDTSNAKTKVAKIDYLTFHTHLSKNYGTTIGIVLLQFYDDSSYFIYKKKLSEFSKFQSAKNSIAFNFKGLQNNVEGLEYLISEPLVGGLTERNFEGPITQKYKKEYRLYFYCILDSSGNLKNLSGLFK</sequence>
<name>A0A1V9G451_9BACT</name>
<accession>A0A1V9G451</accession>
<evidence type="ECO:0000313" key="2">
    <source>
        <dbReference type="Proteomes" id="UP000192796"/>
    </source>
</evidence>
<dbReference type="AlphaFoldDB" id="A0A1V9G451"/>
<reference evidence="1 2" key="1">
    <citation type="submission" date="2016-03" db="EMBL/GenBank/DDBJ databases">
        <title>Niastella vici sp. nov., isolated from farmland soil.</title>
        <authorList>
            <person name="Chen L."/>
            <person name="Wang D."/>
            <person name="Yang S."/>
            <person name="Wang G."/>
        </authorList>
    </citation>
    <scope>NUCLEOTIDE SEQUENCE [LARGE SCALE GENOMIC DNA]</scope>
    <source>
        <strain evidence="1 2">DJ57</strain>
    </source>
</reference>
<protein>
    <submittedName>
        <fullName evidence="1">Uncharacterized protein</fullName>
    </submittedName>
</protein>